<feature type="region of interest" description="Disordered" evidence="1">
    <location>
        <begin position="1"/>
        <end position="35"/>
    </location>
</feature>
<sequence length="60" mass="6646">QEQVLQASGQASSSRQSSSSSDQSDPPSQQPFSSYKTFKQLQSIFGVRAERINELPKLMI</sequence>
<proteinExistence type="predicted"/>
<reference evidence="2 3" key="1">
    <citation type="submission" date="2021-06" db="EMBL/GenBank/DDBJ databases">
        <authorList>
            <person name="Kallberg Y."/>
            <person name="Tangrot J."/>
            <person name="Rosling A."/>
        </authorList>
    </citation>
    <scope>NUCLEOTIDE SEQUENCE [LARGE SCALE GENOMIC DNA]</scope>
    <source>
        <strain evidence="2 3">120-4 pot B 10/14</strain>
    </source>
</reference>
<gene>
    <name evidence="2" type="ORF">GMARGA_LOCUS39409</name>
</gene>
<feature type="non-terminal residue" evidence="2">
    <location>
        <position position="1"/>
    </location>
</feature>
<evidence type="ECO:0000313" key="2">
    <source>
        <dbReference type="EMBL" id="CAG8848879.1"/>
    </source>
</evidence>
<dbReference type="Proteomes" id="UP000789901">
    <property type="component" value="Unassembled WGS sequence"/>
</dbReference>
<organism evidence="2 3">
    <name type="scientific">Gigaspora margarita</name>
    <dbReference type="NCBI Taxonomy" id="4874"/>
    <lineage>
        <taxon>Eukaryota</taxon>
        <taxon>Fungi</taxon>
        <taxon>Fungi incertae sedis</taxon>
        <taxon>Mucoromycota</taxon>
        <taxon>Glomeromycotina</taxon>
        <taxon>Glomeromycetes</taxon>
        <taxon>Diversisporales</taxon>
        <taxon>Gigasporaceae</taxon>
        <taxon>Gigaspora</taxon>
    </lineage>
</organism>
<feature type="compositionally biased region" description="Low complexity" evidence="1">
    <location>
        <begin position="1"/>
        <end position="34"/>
    </location>
</feature>
<name>A0ABN7X878_GIGMA</name>
<dbReference type="EMBL" id="CAJVQB010093832">
    <property type="protein sequence ID" value="CAG8848879.1"/>
    <property type="molecule type" value="Genomic_DNA"/>
</dbReference>
<accession>A0ABN7X878</accession>
<evidence type="ECO:0000313" key="3">
    <source>
        <dbReference type="Proteomes" id="UP000789901"/>
    </source>
</evidence>
<keyword evidence="3" id="KW-1185">Reference proteome</keyword>
<protein>
    <submittedName>
        <fullName evidence="2">31169_t:CDS:1</fullName>
    </submittedName>
</protein>
<feature type="non-terminal residue" evidence="2">
    <location>
        <position position="60"/>
    </location>
</feature>
<comment type="caution">
    <text evidence="2">The sequence shown here is derived from an EMBL/GenBank/DDBJ whole genome shotgun (WGS) entry which is preliminary data.</text>
</comment>
<evidence type="ECO:0000256" key="1">
    <source>
        <dbReference type="SAM" id="MobiDB-lite"/>
    </source>
</evidence>